<feature type="transmembrane region" description="Helical" evidence="1">
    <location>
        <begin position="21"/>
        <end position="38"/>
    </location>
</feature>
<keyword evidence="1" id="KW-0812">Transmembrane</keyword>
<keyword evidence="1" id="KW-0472">Membrane</keyword>
<dbReference type="AlphaFoldDB" id="A0A0E4BMF6"/>
<dbReference type="Proteomes" id="UP000063308">
    <property type="component" value="Chromosome"/>
</dbReference>
<dbReference type="EMBL" id="AP014685">
    <property type="protein sequence ID" value="BAR55883.1"/>
    <property type="molecule type" value="Genomic_DNA"/>
</dbReference>
<keyword evidence="1" id="KW-1133">Transmembrane helix</keyword>
<evidence type="ECO:0000313" key="2">
    <source>
        <dbReference type="EMBL" id="BAR55883.1"/>
    </source>
</evidence>
<sequence length="85" mass="9474">MQKPFEPLKRKRRAIADLPRPCLPMLPGVFTKFAMGIWGTSMLNRLTVSALLKAVIAITSVCVVIALSLTAYESWDRLKTANRIS</sequence>
<reference evidence="2 3" key="1">
    <citation type="submission" date="2014-11" db="EMBL/GenBank/DDBJ databases">
        <title>Symbiosis island explosion on the genome of extra-slow-growing strains of soybean bradyrhizobia with massive insertion sequences.</title>
        <authorList>
            <person name="Iida T."/>
            <person name="Minamisawa K."/>
        </authorList>
    </citation>
    <scope>NUCLEOTIDE SEQUENCE [LARGE SCALE GENOMIC DNA]</scope>
    <source>
        <strain evidence="2 3">NK6</strain>
    </source>
</reference>
<protein>
    <submittedName>
        <fullName evidence="2">Putative methyl accepting chemotaxis protein</fullName>
    </submittedName>
</protein>
<accession>A0A0E4BMF6</accession>
<name>A0A0E4BMF6_9BRAD</name>
<feature type="transmembrane region" description="Helical" evidence="1">
    <location>
        <begin position="50"/>
        <end position="72"/>
    </location>
</feature>
<organism evidence="2 3">
    <name type="scientific">Bradyrhizobium diazoefficiens</name>
    <dbReference type="NCBI Taxonomy" id="1355477"/>
    <lineage>
        <taxon>Bacteria</taxon>
        <taxon>Pseudomonadati</taxon>
        <taxon>Pseudomonadota</taxon>
        <taxon>Alphaproteobacteria</taxon>
        <taxon>Hyphomicrobiales</taxon>
        <taxon>Nitrobacteraceae</taxon>
        <taxon>Bradyrhizobium</taxon>
    </lineage>
</organism>
<gene>
    <name evidence="2" type="ORF">NK6_2702</name>
</gene>
<evidence type="ECO:0000256" key="1">
    <source>
        <dbReference type="SAM" id="Phobius"/>
    </source>
</evidence>
<proteinExistence type="predicted"/>
<evidence type="ECO:0000313" key="3">
    <source>
        <dbReference type="Proteomes" id="UP000063308"/>
    </source>
</evidence>